<reference evidence="7 8" key="1">
    <citation type="submission" date="2016-03" db="EMBL/GenBank/DDBJ databases">
        <title>Genome sequence of Rhodococcus kyotonensis KB10.</title>
        <authorList>
            <person name="Jeong H."/>
            <person name="Hong C.E."/>
            <person name="Jo S.H."/>
            <person name="Park J.M."/>
        </authorList>
    </citation>
    <scope>NUCLEOTIDE SEQUENCE [LARGE SCALE GENOMIC DNA]</scope>
    <source>
        <strain evidence="7 8">KB10</strain>
    </source>
</reference>
<dbReference type="PROSITE" id="PS00455">
    <property type="entry name" value="AMP_BINDING"/>
    <property type="match status" value="4"/>
</dbReference>
<dbReference type="InterPro" id="IPR009081">
    <property type="entry name" value="PP-bd_ACP"/>
</dbReference>
<dbReference type="Gene3D" id="2.30.38.10">
    <property type="entry name" value="Luciferase, Domain 3"/>
    <property type="match status" value="4"/>
</dbReference>
<dbReference type="FunFam" id="1.10.1200.10:FF:000016">
    <property type="entry name" value="Non-ribosomal peptide synthase"/>
    <property type="match status" value="1"/>
</dbReference>
<dbReference type="GO" id="GO:0008610">
    <property type="term" value="P:lipid biosynthetic process"/>
    <property type="evidence" value="ECO:0007669"/>
    <property type="project" value="UniProtKB-ARBA"/>
</dbReference>
<dbReference type="SUPFAM" id="SSF53474">
    <property type="entry name" value="alpha/beta-Hydrolases"/>
    <property type="match status" value="1"/>
</dbReference>
<dbReference type="SUPFAM" id="SSF56801">
    <property type="entry name" value="Acetyl-CoA synthetase-like"/>
    <property type="match status" value="4"/>
</dbReference>
<keyword evidence="4" id="KW-0677">Repeat</keyword>
<evidence type="ECO:0000259" key="6">
    <source>
        <dbReference type="PROSITE" id="PS50075"/>
    </source>
</evidence>
<dbReference type="SUPFAM" id="SSF52777">
    <property type="entry name" value="CoA-dependent acyltransferases"/>
    <property type="match status" value="8"/>
</dbReference>
<dbReference type="NCBIfam" id="NF003417">
    <property type="entry name" value="PRK04813.1"/>
    <property type="match status" value="4"/>
</dbReference>
<dbReference type="InterPro" id="IPR001031">
    <property type="entry name" value="Thioesterase"/>
</dbReference>
<evidence type="ECO:0000256" key="5">
    <source>
        <dbReference type="ARBA" id="ARBA00023194"/>
    </source>
</evidence>
<dbReference type="InterPro" id="IPR029058">
    <property type="entry name" value="AB_hydrolase_fold"/>
</dbReference>
<comment type="cofactor">
    <cofactor evidence="1">
        <name>pantetheine 4'-phosphate</name>
        <dbReference type="ChEBI" id="CHEBI:47942"/>
    </cofactor>
</comment>
<dbReference type="Gene3D" id="3.30.559.30">
    <property type="entry name" value="Nonribosomal peptide synthetase, condensation domain"/>
    <property type="match status" value="4"/>
</dbReference>
<evidence type="ECO:0000313" key="7">
    <source>
        <dbReference type="EMBL" id="OAK53572.1"/>
    </source>
</evidence>
<comment type="caution">
    <text evidence="7">The sequence shown here is derived from an EMBL/GenBank/DDBJ whole genome shotgun (WGS) entry which is preliminary data.</text>
</comment>
<dbReference type="FunFam" id="3.40.50.12780:FF:000012">
    <property type="entry name" value="Non-ribosomal peptide synthetase"/>
    <property type="match status" value="2"/>
</dbReference>
<dbReference type="SMART" id="SM00823">
    <property type="entry name" value="PKS_PP"/>
    <property type="match status" value="4"/>
</dbReference>
<evidence type="ECO:0000256" key="1">
    <source>
        <dbReference type="ARBA" id="ARBA00001957"/>
    </source>
</evidence>
<feature type="domain" description="Carrier" evidence="6">
    <location>
        <begin position="1554"/>
        <end position="1629"/>
    </location>
</feature>
<dbReference type="InterPro" id="IPR000873">
    <property type="entry name" value="AMP-dep_synth/lig_dom"/>
</dbReference>
<dbReference type="GO" id="GO:0005829">
    <property type="term" value="C:cytosol"/>
    <property type="evidence" value="ECO:0007669"/>
    <property type="project" value="TreeGrafter"/>
</dbReference>
<dbReference type="PANTHER" id="PTHR45527:SF1">
    <property type="entry name" value="FATTY ACID SYNTHASE"/>
    <property type="match status" value="1"/>
</dbReference>
<dbReference type="NCBIfam" id="TIGR01720">
    <property type="entry name" value="NRPS-para261"/>
    <property type="match status" value="1"/>
</dbReference>
<dbReference type="CDD" id="cd17646">
    <property type="entry name" value="A_NRPS_AB3403-like"/>
    <property type="match status" value="1"/>
</dbReference>
<feature type="domain" description="Carrier" evidence="6">
    <location>
        <begin position="2611"/>
        <end position="2685"/>
    </location>
</feature>
<dbReference type="InterPro" id="IPR010071">
    <property type="entry name" value="AA_adenyl_dom"/>
</dbReference>
<evidence type="ECO:0000313" key="8">
    <source>
        <dbReference type="Proteomes" id="UP000077519"/>
    </source>
</evidence>
<evidence type="ECO:0000256" key="4">
    <source>
        <dbReference type="ARBA" id="ARBA00022737"/>
    </source>
</evidence>
<dbReference type="Pfam" id="PF00501">
    <property type="entry name" value="AMP-binding"/>
    <property type="match status" value="4"/>
</dbReference>
<dbReference type="Pfam" id="PF00975">
    <property type="entry name" value="Thioesterase"/>
    <property type="match status" value="1"/>
</dbReference>
<dbReference type="Gene3D" id="1.10.1200.10">
    <property type="entry name" value="ACP-like"/>
    <property type="match status" value="3"/>
</dbReference>
<dbReference type="GO" id="GO:0072330">
    <property type="term" value="P:monocarboxylic acid biosynthetic process"/>
    <property type="evidence" value="ECO:0007669"/>
    <property type="project" value="UniProtKB-ARBA"/>
</dbReference>
<name>A0A177YDG7_9NOCA</name>
<dbReference type="CDD" id="cd19540">
    <property type="entry name" value="LCL_NRPS-like"/>
    <property type="match status" value="2"/>
</dbReference>
<feature type="domain" description="Carrier" evidence="6">
    <location>
        <begin position="486"/>
        <end position="561"/>
    </location>
</feature>
<dbReference type="GO" id="GO:0017000">
    <property type="term" value="P:antibiotic biosynthetic process"/>
    <property type="evidence" value="ECO:0007669"/>
    <property type="project" value="UniProtKB-KW"/>
</dbReference>
<feature type="domain" description="Carrier" evidence="6">
    <location>
        <begin position="4138"/>
        <end position="4213"/>
    </location>
</feature>
<keyword evidence="5" id="KW-0045">Antibiotic biosynthesis</keyword>
<dbReference type="CDD" id="cd19543">
    <property type="entry name" value="DCL_NRPS"/>
    <property type="match status" value="1"/>
</dbReference>
<dbReference type="InterPro" id="IPR001242">
    <property type="entry name" value="Condensation_dom"/>
</dbReference>
<gene>
    <name evidence="7" type="ORF">A3K89_23140</name>
</gene>
<dbReference type="InterPro" id="IPR036736">
    <property type="entry name" value="ACP-like_sf"/>
</dbReference>
<dbReference type="GO" id="GO:0043041">
    <property type="term" value="P:amino acid activation for nonribosomal peptide biosynthetic process"/>
    <property type="evidence" value="ECO:0007669"/>
    <property type="project" value="TreeGrafter"/>
</dbReference>
<dbReference type="PROSITE" id="PS50075">
    <property type="entry name" value="CARRIER"/>
    <property type="match status" value="4"/>
</dbReference>
<dbReference type="GO" id="GO:0044550">
    <property type="term" value="P:secondary metabolite biosynthetic process"/>
    <property type="evidence" value="ECO:0007669"/>
    <property type="project" value="TreeGrafter"/>
</dbReference>
<dbReference type="Gene3D" id="3.40.50.980">
    <property type="match status" value="8"/>
</dbReference>
<proteinExistence type="predicted"/>
<dbReference type="EMBL" id="LVHI01000018">
    <property type="protein sequence ID" value="OAK53572.1"/>
    <property type="molecule type" value="Genomic_DNA"/>
</dbReference>
<dbReference type="InterPro" id="IPR020802">
    <property type="entry name" value="TesA-like"/>
</dbReference>
<accession>A0A177YDG7</accession>
<dbReference type="GO" id="GO:0031177">
    <property type="term" value="F:phosphopantetheine binding"/>
    <property type="evidence" value="ECO:0007669"/>
    <property type="project" value="InterPro"/>
</dbReference>
<dbReference type="GO" id="GO:0003824">
    <property type="term" value="F:catalytic activity"/>
    <property type="evidence" value="ECO:0007669"/>
    <property type="project" value="InterPro"/>
</dbReference>
<dbReference type="Pfam" id="PF00550">
    <property type="entry name" value="PP-binding"/>
    <property type="match status" value="4"/>
</dbReference>
<dbReference type="FunFam" id="1.10.1200.10:FF:000005">
    <property type="entry name" value="Nonribosomal peptide synthetase 1"/>
    <property type="match status" value="1"/>
</dbReference>
<dbReference type="InterPro" id="IPR025110">
    <property type="entry name" value="AMP-bd_C"/>
</dbReference>
<dbReference type="InterPro" id="IPR006162">
    <property type="entry name" value="Ppantetheine_attach_site"/>
</dbReference>
<evidence type="ECO:0000256" key="3">
    <source>
        <dbReference type="ARBA" id="ARBA00022553"/>
    </source>
</evidence>
<dbReference type="InterPro" id="IPR010060">
    <property type="entry name" value="NRPS_synth"/>
</dbReference>
<evidence type="ECO:0000256" key="2">
    <source>
        <dbReference type="ARBA" id="ARBA00022450"/>
    </source>
</evidence>
<dbReference type="InterPro" id="IPR023213">
    <property type="entry name" value="CAT-like_dom_sf"/>
</dbReference>
<dbReference type="InterPro" id="IPR020806">
    <property type="entry name" value="PKS_PP-bd"/>
</dbReference>
<dbReference type="SUPFAM" id="SSF47336">
    <property type="entry name" value="ACP-like"/>
    <property type="match status" value="4"/>
</dbReference>
<dbReference type="Gene3D" id="3.30.559.10">
    <property type="entry name" value="Chloramphenicol acetyltransferase-like domain"/>
    <property type="match status" value="4"/>
</dbReference>
<organism evidence="7 8">
    <name type="scientific">Rhodococcoides kyotonense</name>
    <dbReference type="NCBI Taxonomy" id="398843"/>
    <lineage>
        <taxon>Bacteria</taxon>
        <taxon>Bacillati</taxon>
        <taxon>Actinomycetota</taxon>
        <taxon>Actinomycetes</taxon>
        <taxon>Mycobacteriales</taxon>
        <taxon>Nocardiaceae</taxon>
        <taxon>Rhodococcoides</taxon>
    </lineage>
</organism>
<dbReference type="Gene3D" id="3.30.300.30">
    <property type="match status" value="4"/>
</dbReference>
<dbReference type="Pfam" id="PF13193">
    <property type="entry name" value="AMP-binding_C"/>
    <property type="match status" value="4"/>
</dbReference>
<dbReference type="Gene3D" id="3.40.50.1820">
    <property type="entry name" value="alpha/beta hydrolase"/>
    <property type="match status" value="1"/>
</dbReference>
<keyword evidence="3" id="KW-0597">Phosphoprotein</keyword>
<dbReference type="PROSITE" id="PS00012">
    <property type="entry name" value="PHOSPHOPANTETHEINE"/>
    <property type="match status" value="4"/>
</dbReference>
<dbReference type="Pfam" id="PF00668">
    <property type="entry name" value="Condensation"/>
    <property type="match status" value="4"/>
</dbReference>
<dbReference type="InterPro" id="IPR045851">
    <property type="entry name" value="AMP-bd_C_sf"/>
</dbReference>
<protein>
    <submittedName>
        <fullName evidence="7">Non-ribosomal peptide synthetase</fullName>
    </submittedName>
</protein>
<dbReference type="SMART" id="SM00824">
    <property type="entry name" value="PKS_TE"/>
    <property type="match status" value="1"/>
</dbReference>
<keyword evidence="2" id="KW-0596">Phosphopantetheine</keyword>
<dbReference type="FunFam" id="3.40.50.980:FF:000001">
    <property type="entry name" value="Non-ribosomal peptide synthetase"/>
    <property type="match status" value="4"/>
</dbReference>
<dbReference type="InterPro" id="IPR020845">
    <property type="entry name" value="AMP-binding_CS"/>
</dbReference>
<keyword evidence="8" id="KW-1185">Reference proteome</keyword>
<dbReference type="NCBIfam" id="TIGR01733">
    <property type="entry name" value="AA-adenyl-dom"/>
    <property type="match status" value="4"/>
</dbReference>
<dbReference type="FunFam" id="3.30.300.30:FF:000015">
    <property type="entry name" value="Nonribosomal peptide synthase SidD"/>
    <property type="match status" value="1"/>
</dbReference>
<dbReference type="PANTHER" id="PTHR45527">
    <property type="entry name" value="NONRIBOSOMAL PEPTIDE SYNTHETASE"/>
    <property type="match status" value="1"/>
</dbReference>
<dbReference type="UniPathway" id="UPA00011"/>
<sequence>MAVRTDDGSTTYADLDRRSSRLARVLIQRGLGPEDLVAIAVTRSLESVLFVWAVAKSGAAFVPIDPDYPAERVRYMLDDSGAKTGLTTRRTVDVLPGTVPWIVLEDIERDASAMSSEPVAAVERTSVLRASNLAYLIYTSGSTGTPKGVAVTHTGLQNLADSQRVTFGISAESRTLHFASPSFDAAVLELLLAVGAAATMVVVPTGIVGGDEFADVLRRHRVTHAFVTPAALASAPNNDLPDLEAVMVGGEAYTSELVARWAVGRRFHNVYGPTEATCITTSSAPLDPSGPMPIGTPLTGVRAYVVDSRLRAVPVGVVGELYLAGPAVARAYHRRGGLSASRFVADPWAPDGGAGRMYRTGDTVRVRPDGSIDYVGRNDSQVKVRGFRIELGEIDAALAAHDAVDFAASAVHAGADGVDALVGYVLPAEGHTVEPRALLDFLGQSLARHMVPTAIVVLDRIPLTPVGKLDRKALPAPVFDTAEFREPVTDMERAVAETFAEVLGVPRVGLDDHFFEIGGNSLSATQVASRLGARLNARVSARVVFEASTVAGLASRVEGELGGGDALPLGPEVRPDVIPLSLAQQRMWFLQKFDPTSPASNVPAALSLEGPVDVDALRDAVVDLQRRHESLRTVYPDRDGVGFQVVVPVERTGVELKYLSMTDGAVAAHLTDVALQPFDLSTSVPLRVELISLGGDRHVLVVVLHHICADGASVAPLVTDLVTAYLARTEGREPGWAPLRVQYADYSLWQRKLLGSESDPASLASRQLDYWTTALADIPDRIELPTDRARPAEASGVGDTVEFEVSAVVHAALTELARRCDATPFMAMHTAFAIMLSKIAATNDVVVGTPVAGRGEHDLDALVGMFVNTLALRTQVDPSMTFVEMLGRVRETDLGAFAHAELPFERLVEVLDPVRSAGHHPLFQVALFFQNLQQSRVELPGTSVTLLDLDVAVAKFDLQLTITPRIDEAGEPAGMSATFTYATDLFERSTVRTLADRLGAVLSAAVADPHVVVGDIDVLTDGERTDVMLAWNDTAHAIPERTLLDLYDARVRRTPDAVAIVSDRESLTYAEFDDRVQRLARVLVDRGVGPDVLVGLAVRRSAQLVVGMYAVLAAGGAFVPLDPAHPSDRLTHILDTARPLCVLTTSTDRPALPTEAGGVGVDTVEMDTILADGDVTATTRVLRAHVRRDNLAYVIFTSGSTGRPKGVAVSHRAIENQMSWMTAYYDLDSDDVYLQKTATTFDVSLWGFFLPLRTGASMVLMSPDGHRDPLLVAEVVDREQVTVTDFVPSMLGVFAAHAAADRLTSLRHVFVIGEALPPETVDAFAAVSSARLHNLYGPTEAAVSVTQWEATSVRSLQRQTVPIGVPQWNVRVHVLDARLRPVAPGVAGELYLSGVQLARGYVGRPDLTADRFVADPNGFVGELMYRTGDLVRWIPGGQGALEYIGRTDFQVKFRGQRIELGDIESALLSHPSVSQAVVRVAETSTGDQLAGYVVLAPGADADSSELTTFVRDILPSYMVPTAIVVLDALPLGTSGKLDRKALPSPEFRVNEYLPPTTAAEEVVAEVYSQVLGLPRVGTDDNFFDLGGNSLVATQVVARIGAALDTRVPVRALFEAPTVAALALRLDSASDDGRTPLVARVRPSVVPLSLAQQRMWFLNRFDTTSFADNLPIAMKLVGDLDTDALAAAVTDVVWRHEPLRTRYPEHDGVPRQLVLPADRVDLDLEPRFLNFSDVTADLATFVSRGFDVAERVPLRVRLYAIGEDDYVLAVVLHHIAGDGFSMRPLARDLMTAYVARTAGQPPSWSPLDVQYADFALWQRAVLGDQNDPNSVLSTQAEYWTAALAGLPDRLELPTDHPRPRVASHRGATLEFSVAGSVHAGLNQLARERNGTLFMVLHAALAVLLGRLSTASDIAIGTPVAGRGEQALDDLIGMFVNTLVLRTELHRADEPFVELLDRVRSADLAAFGHADLPFEQLVDILAPERTTDRTPLFQVALVFQNLGEETLDLPGLQVSRLELESNTSKFDLQFTVSETIGVNGESAGLAGALTYATDLFDAYTARTLARRFEAILGAVVHGPATPIGDLDILDDFELETLVRAPSTPETPVVLADLLAAAVAAAPDGDAVSYGGSSMTYTELDRRSSRLARVLLDAGVGPGDLVAIAIPRSFDSIVALWGVAKSGAAFVSVDPNYPADRVAHMIDDAQPALGLTVTRAKDALPEAIAWQVLDDDEFQELLASHSAEPVAGEELRRPLHVTHPAYVIYTSGSTGRPKGVVVTHSGLANFAAEQRDRYRLGRDDRALHFASPSFDASILELLLALASSSTLVVAPTDIYGGEELTSLLRGERVTHAFITPAALATVDPDGLDDLRVLVAGGEACPPELVARWTDSRSGREFFNGYGPTETTIMTNISAPLEAGDRITIGGPIRGMSSLVLDDRLRPVPVGVSGEHYIAGIQLAQGYHRRPGLSAERFVADPYGAHGTRMYRTGDVVRWTADREIEYVGRSDFQVKIRGFRIELGEIDAVLASHPDVEFATTAVRELASGSAAIVGYVLPAAERTVEPRELLGFASGSLPAHMVPSSIVVLDSVPLTPVGKLDRKALPEPVFHAADRTEPVDATETVLAELFADVLGLDTVGTTDSFFALGGDSIVSIQLVSRAKARGLRISPRQVFEHKTVQALARVAVLSADTDVAGLAELPGGGVGEMPSTPAVRFMTSRGGSFDRFEQTLGLELPVGIERAQLVAVVRAVIDRHDMLRATLVADGDVPILRTSEPGSVDVEAIVERTAFDENVDADGLVALADDALEDALAGLDPSTGRVIRFAWLDPVTADGGSSRRTGRLIVAAHHMVVDGVSWRILIPDFVSAWLAVSAGQKPHLDAAGTSFRTWAHALQDRASRADEVELWETVLDGPDPLMSPRSFDPSIDLASAVEKVTVRLSQDVTVAVVTTIPTMYRTGAGDALIAALAMSVARWRRDRGVDEMSSLIGLEGHGREESVVPGADLSRTVGWFTSMFPARVDLSGIDLDDAFRGGPSAGAVVKRVKEQLLALPDKGIGYGILRYLGNADVSARLAGGPRQVSFNYLGRLSHGDIPEAMQGIGWLPASDLGELDGRGDPDMPAMATVDINAIVLGGELSAGFGFPSTLMDRDDVRELADTWVDALTAVARHAHSSNGGLTPSDVELVRTTQSDIDAWEAAYGSVLDVWPLTPLQQGLAFHALLAGGGGGVYTTQMVLHLEGHVDVDRLRGAAEALLSRHPNLRTAFVADSTGSPVQVVLDDVALPWYTIDARSDEVERLLRDDQEAGFDLGAPPLIRFVCIRTASDRVTLGVTCEHVLLDGWSMPILLQDLLVLYAVSGATSALPAVRPFSDYLRWLVGLDANTSRDAWATALADFDEPTLLTTVFESDTRRTGFGDHRFALSAETTMALTEVASSAGVTPNTVVQAAWAIVLGSLTDRDDVVFGTTVSGRPADLDGVESMVGLFINTIPVRVRLPRTSSVRAVLQELQATSAGLLDHHHVGLAELHQLTDVGTLFDTLVVFESYPVDRTAIEQASSIDGMSVVGIDTVDATHYPLSIVAVAGDVLHLDFKYAHSMFDEVSIGDLASRYVRVLEAVVSRPDSLVGDVDVTRDHERIARTGPPDVGPMVLSDMLVRGATVSPDAVAVECEDRILTYRDLDERSNRLARVIVGRGVGPDDVVAVGIRRSLESVIAVWAVAKSGAAFLPVDPSYPQARIAHMIDDSGAVLGLTVAQDAEALPSSTEWIVLDDRATVRETDRVSAAPVTDDDRLSAVRTSHAAYVIYTSGSTGVPKGVVVTHAGLSNLAAAQWEKFGTDSTSRTLHFASPSFDASVLELLLAAPVGATMVVVPTSIVGGDELTEYVQAHRVTHAFVTPGALATMDPGVLPDLGTVAVGGEAWPPELLERWAPGRRFLNAYGPTEATVATTISNPLTAREPITIGGPIHGVQAFVLDSCLRPVPDGVVGEVYFAGRGLARGYAALPGRTAAAFVADPFGEGGRLYRTGDRARWRDGALRYVGRSDAQVKIRGFRIEPGEIDAALTAIPGVDYAVTTVRHDDDRPYLASYVVCSPSSTATVGELRAQLRQTLPAHMIPLAIVRLDEMPLTGSGKLDVDALPAPEIGTRVFVEPTTDLERLVATVFAETLSVERVGLGEDFVELGGDSLAATQVVSALRRRTGRKVMVQWILESRTVEGLAARIGAGDVVDHDRSLDVIVALRASGSGTPVFCIHPMLGLAWGYVPLLRIMDADVPVYGVQTPALREPDFDARSIVDLAARYASEIERTRPNGPVSLLGWSLGGVLAHAVGVELQRRGRTVEALTLLDSFTRVDASAFDSEVRALLTAAGVALDPDVAVTSPNNAIVRALMSILPDDVIALDEDRISRMFAAASSSPDSINAYEPGVFSGRVTVVRAGIDRSDDHDTVATWGPYVSDAVLELVAPVTHADMLSPLAMDVIGRALRH</sequence>
<dbReference type="Proteomes" id="UP000077519">
    <property type="component" value="Unassembled WGS sequence"/>
</dbReference>